<accession>A0A7W4VYP8</accession>
<evidence type="ECO:0000256" key="1">
    <source>
        <dbReference type="SAM" id="MobiDB-lite"/>
    </source>
</evidence>
<protein>
    <submittedName>
        <fullName evidence="2">Uncharacterized protein</fullName>
    </submittedName>
</protein>
<gene>
    <name evidence="2" type="ORF">FHU40_004068</name>
</gene>
<dbReference type="InterPro" id="IPR046036">
    <property type="entry name" value="DUF5994"/>
</dbReference>
<dbReference type="Proteomes" id="UP000589626">
    <property type="component" value="Unassembled WGS sequence"/>
</dbReference>
<keyword evidence="3" id="KW-1185">Reference proteome</keyword>
<comment type="caution">
    <text evidence="2">The sequence shown here is derived from an EMBL/GenBank/DDBJ whole genome shotgun (WGS) entry which is preliminary data.</text>
</comment>
<dbReference type="EMBL" id="JACHWR010000003">
    <property type="protein sequence ID" value="MBB3044231.1"/>
    <property type="molecule type" value="Genomic_DNA"/>
</dbReference>
<organism evidence="2 3">
    <name type="scientific">Nocardioides soli</name>
    <dbReference type="NCBI Taxonomy" id="1036020"/>
    <lineage>
        <taxon>Bacteria</taxon>
        <taxon>Bacillati</taxon>
        <taxon>Actinomycetota</taxon>
        <taxon>Actinomycetes</taxon>
        <taxon>Propionibacteriales</taxon>
        <taxon>Nocardioidaceae</taxon>
        <taxon>Nocardioides</taxon>
    </lineage>
</organism>
<dbReference type="Pfam" id="PF19457">
    <property type="entry name" value="DUF5994"/>
    <property type="match status" value="1"/>
</dbReference>
<sequence length="180" mass="19455">MTTSKGLMHPSEIAPVGRGPLRLNMAEHPGKNRLDGAWWPQSRDLAVELADLVDHIPPRFGRVARVLFSPPDWDPGPRRVPVAGGYVKVGSFPRDDSHLIDLTMSDRTVLHVLVVPTGFTAGQGEEALLAAATSGNAHSANDLLAEVVDSPDVDPTGHWTDDGGSWWRRSPMPPSFRTGS</sequence>
<evidence type="ECO:0000313" key="2">
    <source>
        <dbReference type="EMBL" id="MBB3044231.1"/>
    </source>
</evidence>
<reference evidence="2 3" key="1">
    <citation type="submission" date="2020-08" db="EMBL/GenBank/DDBJ databases">
        <title>Sequencing the genomes of 1000 actinobacteria strains.</title>
        <authorList>
            <person name="Klenk H.-P."/>
        </authorList>
    </citation>
    <scope>NUCLEOTIDE SEQUENCE [LARGE SCALE GENOMIC DNA]</scope>
    <source>
        <strain evidence="2 3">DSM 105498</strain>
    </source>
</reference>
<dbReference type="AlphaFoldDB" id="A0A7W4VYP8"/>
<feature type="region of interest" description="Disordered" evidence="1">
    <location>
        <begin position="154"/>
        <end position="180"/>
    </location>
</feature>
<dbReference type="RefSeq" id="WP_183594120.1">
    <property type="nucleotide sequence ID" value="NZ_JACHWR010000003.1"/>
</dbReference>
<name>A0A7W4VYP8_9ACTN</name>
<proteinExistence type="predicted"/>
<evidence type="ECO:0000313" key="3">
    <source>
        <dbReference type="Proteomes" id="UP000589626"/>
    </source>
</evidence>